<comment type="caution">
    <text evidence="7">The sequence shown here is derived from an EMBL/GenBank/DDBJ whole genome shotgun (WGS) entry which is preliminary data.</text>
</comment>
<keyword evidence="8" id="KW-1185">Reference proteome</keyword>
<keyword evidence="5" id="KW-0963">Cytoplasm</keyword>
<dbReference type="PANTHER" id="PTHR10695:SF46">
    <property type="entry name" value="BIFUNCTIONAL COENZYME A SYNTHASE-RELATED"/>
    <property type="match status" value="1"/>
</dbReference>
<comment type="function">
    <text evidence="5">Catalyzes the phosphorylation of the 3'-hydroxyl group of dephosphocoenzyme A to form coenzyme A.</text>
</comment>
<dbReference type="PANTHER" id="PTHR10695">
    <property type="entry name" value="DEPHOSPHO-COA KINASE-RELATED"/>
    <property type="match status" value="1"/>
</dbReference>
<sequence length="199" mass="21777">MTTPFLLGLTGSIGMGKSTTAKMFAELGCDVWDADAAVHRLYARDGAAVEAVASLLPDAVSDGEVQRDALKSHIKENPEVLSKIEDIVHPLVAEDRARFIGQSNAEIVVLDIPLLFENGTESEFDAVAVVSVDPDTQRKRVIARGQMSEEMFEKIRAKQMPNAEKEARADFVIPTYNLRDAKKAVETIVMKIRAGEIHA</sequence>
<dbReference type="GO" id="GO:0005737">
    <property type="term" value="C:cytoplasm"/>
    <property type="evidence" value="ECO:0007669"/>
    <property type="project" value="UniProtKB-SubCell"/>
</dbReference>
<keyword evidence="3 5" id="KW-0067">ATP-binding</keyword>
<feature type="binding site" evidence="5">
    <location>
        <begin position="14"/>
        <end position="19"/>
    </location>
    <ligand>
        <name>ATP</name>
        <dbReference type="ChEBI" id="CHEBI:30616"/>
    </ligand>
</feature>
<dbReference type="Gene3D" id="3.40.50.300">
    <property type="entry name" value="P-loop containing nucleotide triphosphate hydrolases"/>
    <property type="match status" value="1"/>
</dbReference>
<dbReference type="EMBL" id="JAOYFC010000003">
    <property type="protein sequence ID" value="MCV6825616.1"/>
    <property type="molecule type" value="Genomic_DNA"/>
</dbReference>
<dbReference type="Pfam" id="PF01121">
    <property type="entry name" value="CoaE"/>
    <property type="match status" value="1"/>
</dbReference>
<evidence type="ECO:0000313" key="8">
    <source>
        <dbReference type="Proteomes" id="UP001208041"/>
    </source>
</evidence>
<dbReference type="Proteomes" id="UP001208041">
    <property type="component" value="Unassembled WGS sequence"/>
</dbReference>
<dbReference type="GO" id="GO:0004140">
    <property type="term" value="F:dephospho-CoA kinase activity"/>
    <property type="evidence" value="ECO:0007669"/>
    <property type="project" value="UniProtKB-UniRule"/>
</dbReference>
<keyword evidence="2 5" id="KW-0547">Nucleotide-binding</keyword>
<dbReference type="RefSeq" id="WP_263954542.1">
    <property type="nucleotide sequence ID" value="NZ_JAOYFC010000003.1"/>
</dbReference>
<evidence type="ECO:0000313" key="7">
    <source>
        <dbReference type="EMBL" id="MCV6825616.1"/>
    </source>
</evidence>
<evidence type="ECO:0000256" key="5">
    <source>
        <dbReference type="HAMAP-Rule" id="MF_00376"/>
    </source>
</evidence>
<comment type="similarity">
    <text evidence="1 5">Belongs to the CoaE family.</text>
</comment>
<organism evidence="7 8">
    <name type="scientific">Halocynthiibacter halioticoli</name>
    <dbReference type="NCBI Taxonomy" id="2986804"/>
    <lineage>
        <taxon>Bacteria</taxon>
        <taxon>Pseudomonadati</taxon>
        <taxon>Pseudomonadota</taxon>
        <taxon>Alphaproteobacteria</taxon>
        <taxon>Rhodobacterales</taxon>
        <taxon>Paracoccaceae</taxon>
        <taxon>Halocynthiibacter</taxon>
    </lineage>
</organism>
<dbReference type="SUPFAM" id="SSF52540">
    <property type="entry name" value="P-loop containing nucleoside triphosphate hydrolases"/>
    <property type="match status" value="1"/>
</dbReference>
<evidence type="ECO:0000256" key="2">
    <source>
        <dbReference type="ARBA" id="ARBA00022741"/>
    </source>
</evidence>
<keyword evidence="5 7" id="KW-0418">Kinase</keyword>
<keyword evidence="4 5" id="KW-0173">Coenzyme A biosynthesis</keyword>
<evidence type="ECO:0000256" key="4">
    <source>
        <dbReference type="ARBA" id="ARBA00022993"/>
    </source>
</evidence>
<reference evidence="7" key="1">
    <citation type="submission" date="2022-10" db="EMBL/GenBank/DDBJ databases">
        <authorList>
            <person name="Yue Y."/>
        </authorList>
    </citation>
    <scope>NUCLEOTIDE SEQUENCE</scope>
    <source>
        <strain evidence="7">Z654</strain>
    </source>
</reference>
<dbReference type="GO" id="GO:0005524">
    <property type="term" value="F:ATP binding"/>
    <property type="evidence" value="ECO:0007669"/>
    <property type="project" value="UniProtKB-UniRule"/>
</dbReference>
<dbReference type="NCBIfam" id="TIGR00152">
    <property type="entry name" value="dephospho-CoA kinase"/>
    <property type="match status" value="1"/>
</dbReference>
<comment type="pathway">
    <text evidence="5">Cofactor biosynthesis; coenzyme A biosynthesis; CoA from (R)-pantothenate: step 5/5.</text>
</comment>
<dbReference type="InterPro" id="IPR001977">
    <property type="entry name" value="Depp_CoAkinase"/>
</dbReference>
<dbReference type="GO" id="GO:0015937">
    <property type="term" value="P:coenzyme A biosynthetic process"/>
    <property type="evidence" value="ECO:0007669"/>
    <property type="project" value="UniProtKB-UniRule"/>
</dbReference>
<dbReference type="EC" id="2.7.1.24" evidence="5 6"/>
<protein>
    <recommendedName>
        <fullName evidence="5 6">Dephospho-CoA kinase</fullName>
        <ecNumber evidence="5 6">2.7.1.24</ecNumber>
    </recommendedName>
    <alternativeName>
        <fullName evidence="5">Dephosphocoenzyme A kinase</fullName>
    </alternativeName>
</protein>
<keyword evidence="5 7" id="KW-0808">Transferase</keyword>
<comment type="catalytic activity">
    <reaction evidence="5">
        <text>3'-dephospho-CoA + ATP = ADP + CoA + H(+)</text>
        <dbReference type="Rhea" id="RHEA:18245"/>
        <dbReference type="ChEBI" id="CHEBI:15378"/>
        <dbReference type="ChEBI" id="CHEBI:30616"/>
        <dbReference type="ChEBI" id="CHEBI:57287"/>
        <dbReference type="ChEBI" id="CHEBI:57328"/>
        <dbReference type="ChEBI" id="CHEBI:456216"/>
        <dbReference type="EC" id="2.7.1.24"/>
    </reaction>
</comment>
<evidence type="ECO:0000256" key="6">
    <source>
        <dbReference type="NCBIfam" id="TIGR00152"/>
    </source>
</evidence>
<accession>A0AAE3J387</accession>
<dbReference type="CDD" id="cd02022">
    <property type="entry name" value="DPCK"/>
    <property type="match status" value="1"/>
</dbReference>
<gene>
    <name evidence="5 7" type="primary">coaE</name>
    <name evidence="7" type="ORF">OH136_13725</name>
</gene>
<proteinExistence type="inferred from homology"/>
<evidence type="ECO:0000256" key="1">
    <source>
        <dbReference type="ARBA" id="ARBA00009018"/>
    </source>
</evidence>
<dbReference type="AlphaFoldDB" id="A0AAE3J387"/>
<dbReference type="PROSITE" id="PS51219">
    <property type="entry name" value="DPCK"/>
    <property type="match status" value="1"/>
</dbReference>
<evidence type="ECO:0000256" key="3">
    <source>
        <dbReference type="ARBA" id="ARBA00022840"/>
    </source>
</evidence>
<dbReference type="InterPro" id="IPR027417">
    <property type="entry name" value="P-loop_NTPase"/>
</dbReference>
<dbReference type="HAMAP" id="MF_00376">
    <property type="entry name" value="Dephospho_CoA_kinase"/>
    <property type="match status" value="1"/>
</dbReference>
<name>A0AAE3J387_9RHOB</name>
<comment type="subcellular location">
    <subcellularLocation>
        <location evidence="5">Cytoplasm</location>
    </subcellularLocation>
</comment>